<evidence type="ECO:0000256" key="1">
    <source>
        <dbReference type="SAM" id="Phobius"/>
    </source>
</evidence>
<gene>
    <name evidence="2" type="ORF">FHG71_04860</name>
</gene>
<evidence type="ECO:0000313" key="2">
    <source>
        <dbReference type="EMBL" id="TNC73807.1"/>
    </source>
</evidence>
<reference evidence="2 3" key="1">
    <citation type="submission" date="2019-06" db="EMBL/GenBank/DDBJ databases">
        <authorList>
            <person name="Jiang L."/>
        </authorList>
    </citation>
    <scope>NUCLEOTIDE SEQUENCE [LARGE SCALE GENOMIC DNA]</scope>
    <source>
        <strain evidence="2 3">YIM 48858</strain>
    </source>
</reference>
<comment type="caution">
    <text evidence="2">The sequence shown here is derived from an EMBL/GenBank/DDBJ whole genome shotgun (WGS) entry which is preliminary data.</text>
</comment>
<dbReference type="Proteomes" id="UP000305709">
    <property type="component" value="Unassembled WGS sequence"/>
</dbReference>
<feature type="transmembrane region" description="Helical" evidence="1">
    <location>
        <begin position="49"/>
        <end position="72"/>
    </location>
</feature>
<organism evidence="2 3">
    <name type="scientific">Rubellimicrobium roseum</name>
    <dbReference type="NCBI Taxonomy" id="687525"/>
    <lineage>
        <taxon>Bacteria</taxon>
        <taxon>Pseudomonadati</taxon>
        <taxon>Pseudomonadota</taxon>
        <taxon>Alphaproteobacteria</taxon>
        <taxon>Rhodobacterales</taxon>
        <taxon>Roseobacteraceae</taxon>
        <taxon>Rubellimicrobium</taxon>
    </lineage>
</organism>
<proteinExistence type="predicted"/>
<keyword evidence="1" id="KW-1133">Transmembrane helix</keyword>
<sequence>MGHGARLLLGLLAPVLGAVLGGGLGILGGFAWTGLAGTSSFEGYSGHPIAVWMLVGALIGLIVAPVVLFRWIRRRDRRGGP</sequence>
<accession>A0A5C4NM80</accession>
<name>A0A5C4NM80_9RHOB</name>
<protein>
    <submittedName>
        <fullName evidence="2">Uncharacterized protein</fullName>
    </submittedName>
</protein>
<dbReference type="RefSeq" id="WP_139080490.1">
    <property type="nucleotide sequence ID" value="NZ_VDFV01000003.1"/>
</dbReference>
<keyword evidence="1" id="KW-0472">Membrane</keyword>
<keyword evidence="1" id="KW-0812">Transmembrane</keyword>
<keyword evidence="3" id="KW-1185">Reference proteome</keyword>
<evidence type="ECO:0000313" key="3">
    <source>
        <dbReference type="Proteomes" id="UP000305709"/>
    </source>
</evidence>
<dbReference type="AlphaFoldDB" id="A0A5C4NM80"/>
<dbReference type="EMBL" id="VDFV01000003">
    <property type="protein sequence ID" value="TNC73807.1"/>
    <property type="molecule type" value="Genomic_DNA"/>
</dbReference>